<evidence type="ECO:0000256" key="1">
    <source>
        <dbReference type="ARBA" id="ARBA00022603"/>
    </source>
</evidence>
<dbReference type="PANTHER" id="PTHR43464:SF19">
    <property type="entry name" value="UBIQUINONE BIOSYNTHESIS O-METHYLTRANSFERASE, MITOCHONDRIAL"/>
    <property type="match status" value="1"/>
</dbReference>
<gene>
    <name evidence="5" type="ORF">CLV40_105119</name>
</gene>
<keyword evidence="3" id="KW-0949">S-adenosyl-L-methionine</keyword>
<dbReference type="Pfam" id="PF13649">
    <property type="entry name" value="Methyltransf_25"/>
    <property type="match status" value="1"/>
</dbReference>
<reference evidence="5 6" key="1">
    <citation type="submission" date="2018-02" db="EMBL/GenBank/DDBJ databases">
        <title>Genomic Encyclopedia of Archaeal and Bacterial Type Strains, Phase II (KMG-II): from individual species to whole genera.</title>
        <authorList>
            <person name="Goeker M."/>
        </authorList>
    </citation>
    <scope>NUCLEOTIDE SEQUENCE [LARGE SCALE GENOMIC DNA]</scope>
    <source>
        <strain evidence="5 6">YU 961-1</strain>
    </source>
</reference>
<keyword evidence="1 5" id="KW-0489">Methyltransferase</keyword>
<dbReference type="Gene3D" id="3.40.50.150">
    <property type="entry name" value="Vaccinia Virus protein VP39"/>
    <property type="match status" value="1"/>
</dbReference>
<evidence type="ECO:0000313" key="6">
    <source>
        <dbReference type="Proteomes" id="UP000239203"/>
    </source>
</evidence>
<evidence type="ECO:0000256" key="3">
    <source>
        <dbReference type="ARBA" id="ARBA00022691"/>
    </source>
</evidence>
<evidence type="ECO:0000256" key="2">
    <source>
        <dbReference type="ARBA" id="ARBA00022679"/>
    </source>
</evidence>
<organism evidence="5 6">
    <name type="scientific">Actinokineospora auranticolor</name>
    <dbReference type="NCBI Taxonomy" id="155976"/>
    <lineage>
        <taxon>Bacteria</taxon>
        <taxon>Bacillati</taxon>
        <taxon>Actinomycetota</taxon>
        <taxon>Actinomycetes</taxon>
        <taxon>Pseudonocardiales</taxon>
        <taxon>Pseudonocardiaceae</taxon>
        <taxon>Actinokineospora</taxon>
    </lineage>
</organism>
<dbReference type="SUPFAM" id="SSF53335">
    <property type="entry name" value="S-adenosyl-L-methionine-dependent methyltransferases"/>
    <property type="match status" value="1"/>
</dbReference>
<name>A0A2S6GT76_9PSEU</name>
<accession>A0A2S6GT76</accession>
<keyword evidence="2 5" id="KW-0808">Transferase</keyword>
<dbReference type="Proteomes" id="UP000239203">
    <property type="component" value="Unassembled WGS sequence"/>
</dbReference>
<keyword evidence="6" id="KW-1185">Reference proteome</keyword>
<dbReference type="InterPro" id="IPR041698">
    <property type="entry name" value="Methyltransf_25"/>
</dbReference>
<evidence type="ECO:0000313" key="5">
    <source>
        <dbReference type="EMBL" id="PPK68396.1"/>
    </source>
</evidence>
<proteinExistence type="predicted"/>
<dbReference type="GO" id="GO:0032259">
    <property type="term" value="P:methylation"/>
    <property type="evidence" value="ECO:0007669"/>
    <property type="project" value="UniProtKB-KW"/>
</dbReference>
<sequence>MAGATGYGQAAGVLARRYEAVAFEDVHRAALAWLPARPGRVIDIGAGTGRDAAALAARGHAVTAVEPTAEFRVAGRSLHGATIQWLDDSLPELRSVRGVFDLVLLSAVWMHLDRAERRAAMARISDLSAPGGRSILTLRHGPVPPGRRMFDVTVAETVESAGSQGLKVVHHSESADILSRPDVRWSCLVLARDGEVTP</sequence>
<dbReference type="InterPro" id="IPR029063">
    <property type="entry name" value="SAM-dependent_MTases_sf"/>
</dbReference>
<dbReference type="AlphaFoldDB" id="A0A2S6GT76"/>
<dbReference type="OrthoDB" id="9810615at2"/>
<feature type="domain" description="Methyltransferase" evidence="4">
    <location>
        <begin position="41"/>
        <end position="132"/>
    </location>
</feature>
<comment type="caution">
    <text evidence="5">The sequence shown here is derived from an EMBL/GenBank/DDBJ whole genome shotgun (WGS) entry which is preliminary data.</text>
</comment>
<protein>
    <submittedName>
        <fullName evidence="5">Methyltransferase family protein</fullName>
    </submittedName>
</protein>
<evidence type="ECO:0000259" key="4">
    <source>
        <dbReference type="Pfam" id="PF13649"/>
    </source>
</evidence>
<dbReference type="PANTHER" id="PTHR43464">
    <property type="entry name" value="METHYLTRANSFERASE"/>
    <property type="match status" value="1"/>
</dbReference>
<dbReference type="EMBL" id="PTIX01000005">
    <property type="protein sequence ID" value="PPK68396.1"/>
    <property type="molecule type" value="Genomic_DNA"/>
</dbReference>
<dbReference type="GO" id="GO:0008168">
    <property type="term" value="F:methyltransferase activity"/>
    <property type="evidence" value="ECO:0007669"/>
    <property type="project" value="UniProtKB-KW"/>
</dbReference>